<protein>
    <recommendedName>
        <fullName evidence="2">NADH dehydrogenase [ubiquinone] 1 alpha subcomplex assembly factor 3</fullName>
    </recommendedName>
</protein>
<dbReference type="SUPFAM" id="SSF64076">
    <property type="entry name" value="MTH938-like"/>
    <property type="match status" value="1"/>
</dbReference>
<dbReference type="Gene3D" id="3.40.1230.10">
    <property type="entry name" value="MTH938-like"/>
    <property type="match status" value="1"/>
</dbReference>
<proteinExistence type="predicted"/>
<evidence type="ECO:0008006" key="2">
    <source>
        <dbReference type="Google" id="ProtNLM"/>
    </source>
</evidence>
<dbReference type="CDD" id="cd00248">
    <property type="entry name" value="Mth938-like"/>
    <property type="match status" value="1"/>
</dbReference>
<comment type="caution">
    <text evidence="1">The sequence shown here is derived from an EMBL/GenBank/DDBJ whole genome shotgun (WGS) entry which is preliminary data.</text>
</comment>
<organism evidence="1">
    <name type="scientific">marine sediment metagenome</name>
    <dbReference type="NCBI Taxonomy" id="412755"/>
    <lineage>
        <taxon>unclassified sequences</taxon>
        <taxon>metagenomes</taxon>
        <taxon>ecological metagenomes</taxon>
    </lineage>
</organism>
<accession>A0A0F9SBU9</accession>
<name>A0A0F9SBU9_9ZZZZ</name>
<sequence>MRLNEVVYSDAKPVEGYGPGFFRIGGKIFHGPILAGAAGTVSWGGFDDLGPLLALAGEIDILFLGTGANIAHIPAEMRSALEGAGIGVDVMSSPAASRTYNVLLSEGRRIALAMIPV</sequence>
<dbReference type="InterPro" id="IPR036748">
    <property type="entry name" value="MTH938-like_sf"/>
</dbReference>
<evidence type="ECO:0000313" key="1">
    <source>
        <dbReference type="EMBL" id="KKN66330.1"/>
    </source>
</evidence>
<gene>
    <name evidence="1" type="ORF">LCGC14_0472380</name>
</gene>
<reference evidence="1" key="1">
    <citation type="journal article" date="2015" name="Nature">
        <title>Complex archaea that bridge the gap between prokaryotes and eukaryotes.</title>
        <authorList>
            <person name="Spang A."/>
            <person name="Saw J.H."/>
            <person name="Jorgensen S.L."/>
            <person name="Zaremba-Niedzwiedzka K."/>
            <person name="Martijn J."/>
            <person name="Lind A.E."/>
            <person name="van Eijk R."/>
            <person name="Schleper C."/>
            <person name="Guy L."/>
            <person name="Ettema T.J."/>
        </authorList>
    </citation>
    <scope>NUCLEOTIDE SEQUENCE</scope>
</reference>
<dbReference type="AlphaFoldDB" id="A0A0F9SBU9"/>
<dbReference type="Pfam" id="PF04430">
    <property type="entry name" value="DUF498"/>
    <property type="match status" value="1"/>
</dbReference>
<dbReference type="PANTHER" id="PTHR21192">
    <property type="entry name" value="NUCLEAR PROTEIN E3-3"/>
    <property type="match status" value="1"/>
</dbReference>
<dbReference type="InterPro" id="IPR007523">
    <property type="entry name" value="NDUFAF3/AAMDC"/>
</dbReference>
<dbReference type="EMBL" id="LAZR01000503">
    <property type="protein sequence ID" value="KKN66330.1"/>
    <property type="molecule type" value="Genomic_DNA"/>
</dbReference>
<dbReference type="PANTHER" id="PTHR21192:SF2">
    <property type="entry name" value="NADH DEHYDROGENASE [UBIQUINONE] 1 ALPHA SUBCOMPLEX ASSEMBLY FACTOR 3"/>
    <property type="match status" value="1"/>
</dbReference>